<protein>
    <submittedName>
        <fullName evidence="1">Uncharacterized protein</fullName>
    </submittedName>
</protein>
<keyword evidence="2" id="KW-1185">Reference proteome</keyword>
<accession>A0A167RNK5</accession>
<dbReference type="EMBL" id="KV417267">
    <property type="protein sequence ID" value="KZP01107.1"/>
    <property type="molecule type" value="Genomic_DNA"/>
</dbReference>
<sequence length="64" mass="7276">MGQTIVVLNTARGAADVLDRLSMKTSDRPSMIKAREFLCRNMEFTFLPRNNRLGRLPSPLSSMY</sequence>
<name>A0A167RNK5_CALVF</name>
<evidence type="ECO:0000313" key="2">
    <source>
        <dbReference type="Proteomes" id="UP000076738"/>
    </source>
</evidence>
<dbReference type="Proteomes" id="UP000076738">
    <property type="component" value="Unassembled WGS sequence"/>
</dbReference>
<proteinExistence type="predicted"/>
<reference evidence="1 2" key="1">
    <citation type="journal article" date="2016" name="Mol. Biol. Evol.">
        <title>Comparative Genomics of Early-Diverging Mushroom-Forming Fungi Provides Insights into the Origins of Lignocellulose Decay Capabilities.</title>
        <authorList>
            <person name="Nagy L.G."/>
            <person name="Riley R."/>
            <person name="Tritt A."/>
            <person name="Adam C."/>
            <person name="Daum C."/>
            <person name="Floudas D."/>
            <person name="Sun H."/>
            <person name="Yadav J.S."/>
            <person name="Pangilinan J."/>
            <person name="Larsson K.H."/>
            <person name="Matsuura K."/>
            <person name="Barry K."/>
            <person name="Labutti K."/>
            <person name="Kuo R."/>
            <person name="Ohm R.A."/>
            <person name="Bhattacharya S.S."/>
            <person name="Shirouzu T."/>
            <person name="Yoshinaga Y."/>
            <person name="Martin F.M."/>
            <person name="Grigoriev I.V."/>
            <person name="Hibbett D.S."/>
        </authorList>
    </citation>
    <scope>NUCLEOTIDE SEQUENCE [LARGE SCALE GENOMIC DNA]</scope>
    <source>
        <strain evidence="1 2">TUFC12733</strain>
    </source>
</reference>
<gene>
    <name evidence="1" type="ORF">CALVIDRAFT_532717</name>
</gene>
<organism evidence="1 2">
    <name type="scientific">Calocera viscosa (strain TUFC12733)</name>
    <dbReference type="NCBI Taxonomy" id="1330018"/>
    <lineage>
        <taxon>Eukaryota</taxon>
        <taxon>Fungi</taxon>
        <taxon>Dikarya</taxon>
        <taxon>Basidiomycota</taxon>
        <taxon>Agaricomycotina</taxon>
        <taxon>Dacrymycetes</taxon>
        <taxon>Dacrymycetales</taxon>
        <taxon>Dacrymycetaceae</taxon>
        <taxon>Calocera</taxon>
    </lineage>
</organism>
<evidence type="ECO:0000313" key="1">
    <source>
        <dbReference type="EMBL" id="KZP01107.1"/>
    </source>
</evidence>
<dbReference type="STRING" id="1330018.A0A167RNK5"/>
<dbReference type="AlphaFoldDB" id="A0A167RNK5"/>
<dbReference type="OrthoDB" id="1055148at2759"/>